<proteinExistence type="predicted"/>
<gene>
    <name evidence="3" type="ORF">TRUGW13939_04843</name>
</gene>
<organism evidence="3 4">
    <name type="scientific">Talaromyces rugulosus</name>
    <name type="common">Penicillium rugulosum</name>
    <dbReference type="NCBI Taxonomy" id="121627"/>
    <lineage>
        <taxon>Eukaryota</taxon>
        <taxon>Fungi</taxon>
        <taxon>Dikarya</taxon>
        <taxon>Ascomycota</taxon>
        <taxon>Pezizomycotina</taxon>
        <taxon>Eurotiomycetes</taxon>
        <taxon>Eurotiomycetidae</taxon>
        <taxon>Eurotiales</taxon>
        <taxon>Trichocomaceae</taxon>
        <taxon>Talaromyces</taxon>
        <taxon>Talaromyces sect. Islandici</taxon>
    </lineage>
</organism>
<keyword evidence="1" id="KW-0175">Coiled coil</keyword>
<accession>A0A7H8QUP0</accession>
<dbReference type="KEGG" id="trg:TRUGW13939_04843"/>
<dbReference type="GeneID" id="55992342"/>
<keyword evidence="4" id="KW-1185">Reference proteome</keyword>
<dbReference type="AlphaFoldDB" id="A0A7H8QUP0"/>
<evidence type="ECO:0000313" key="4">
    <source>
        <dbReference type="Proteomes" id="UP000509510"/>
    </source>
</evidence>
<evidence type="ECO:0000256" key="2">
    <source>
        <dbReference type="SAM" id="MobiDB-lite"/>
    </source>
</evidence>
<reference evidence="4" key="1">
    <citation type="submission" date="2020-06" db="EMBL/GenBank/DDBJ databases">
        <title>A chromosome-scale genome assembly of Talaromyces rugulosus W13939.</title>
        <authorList>
            <person name="Wang B."/>
            <person name="Guo L."/>
            <person name="Ye K."/>
            <person name="Wang L."/>
        </authorList>
    </citation>
    <scope>NUCLEOTIDE SEQUENCE [LARGE SCALE GENOMIC DNA]</scope>
    <source>
        <strain evidence="4">W13939</strain>
    </source>
</reference>
<sequence>AENSNTPAAGPTTPHPPTRQARPVDQNNNDKPNKQTQQRFTTLKKVINQINKHIQRLQTAVAEKNNHINQLKAQVIAIPPNKTGTANNRIKLPKPITFNRTKSKLKTFLVNIEIYIKANQITHNKKKIIFVASCFTNATAE</sequence>
<evidence type="ECO:0000313" key="3">
    <source>
        <dbReference type="EMBL" id="QKX57724.1"/>
    </source>
</evidence>
<dbReference type="RefSeq" id="XP_035343902.1">
    <property type="nucleotide sequence ID" value="XM_035488009.1"/>
</dbReference>
<feature type="compositionally biased region" description="Low complexity" evidence="2">
    <location>
        <begin position="1"/>
        <end position="12"/>
    </location>
</feature>
<name>A0A7H8QUP0_TALRU</name>
<evidence type="ECO:0000256" key="1">
    <source>
        <dbReference type="SAM" id="Coils"/>
    </source>
</evidence>
<feature type="non-terminal residue" evidence="3">
    <location>
        <position position="1"/>
    </location>
</feature>
<dbReference type="EMBL" id="CP055899">
    <property type="protein sequence ID" value="QKX57724.1"/>
    <property type="molecule type" value="Genomic_DNA"/>
</dbReference>
<protein>
    <submittedName>
        <fullName evidence="3">Uncharacterized protein</fullName>
    </submittedName>
</protein>
<feature type="coiled-coil region" evidence="1">
    <location>
        <begin position="43"/>
        <end position="74"/>
    </location>
</feature>
<feature type="region of interest" description="Disordered" evidence="2">
    <location>
        <begin position="1"/>
        <end position="38"/>
    </location>
</feature>
<feature type="compositionally biased region" description="Polar residues" evidence="2">
    <location>
        <begin position="25"/>
        <end position="38"/>
    </location>
</feature>
<dbReference type="Proteomes" id="UP000509510">
    <property type="component" value="Chromosome II"/>
</dbReference>